<dbReference type="RefSeq" id="WP_169035969.1">
    <property type="nucleotide sequence ID" value="NZ_LANA01000001.1"/>
</dbReference>
<feature type="domain" description="PD-(D/E)XK endonuclease-like" evidence="1">
    <location>
        <begin position="100"/>
        <end position="247"/>
    </location>
</feature>
<accession>A0ABX1T2L4</accession>
<proteinExistence type="predicted"/>
<evidence type="ECO:0000313" key="3">
    <source>
        <dbReference type="Proteomes" id="UP001166004"/>
    </source>
</evidence>
<dbReference type="InterPro" id="IPR038726">
    <property type="entry name" value="PDDEXK_AddAB-type"/>
</dbReference>
<evidence type="ECO:0000313" key="2">
    <source>
        <dbReference type="EMBL" id="NMN67475.1"/>
    </source>
</evidence>
<sequence length="258" mass="30755">MFVFDKNFPWSSKYNPESTKPFIMSRSKIDLYLKCKRCAYLDMRLGIKGPKPFPYNLNSRIDALLKVEHDVAREKKIKTKYLEENNIDAIPYSHPELDVWREPFKAARFHHKETNITVAGSVDDLWEDNETKKIHIVDYKSTHTPNFEKLKAFNAPYLIGYKRQAEIYAWILSKLGLEIHQRSYFFYVNATLKQEIFDNKLDFEYALVPYDMRDFNWVENTVVEIKNFLETNKIPASTADCELCKYMHKFFEFIKKKN</sequence>
<dbReference type="Gene3D" id="3.90.320.10">
    <property type="match status" value="1"/>
</dbReference>
<organism evidence="2 3">
    <name type="scientific">Pelagibacter ubique</name>
    <dbReference type="NCBI Taxonomy" id="198252"/>
    <lineage>
        <taxon>Bacteria</taxon>
        <taxon>Pseudomonadati</taxon>
        <taxon>Pseudomonadota</taxon>
        <taxon>Alphaproteobacteria</taxon>
        <taxon>Candidatus Pelagibacterales</taxon>
        <taxon>Candidatus Pelagibacteraceae</taxon>
        <taxon>Candidatus Pelagibacter</taxon>
    </lineage>
</organism>
<dbReference type="EMBL" id="LANA01000001">
    <property type="protein sequence ID" value="NMN67475.1"/>
    <property type="molecule type" value="Genomic_DNA"/>
</dbReference>
<protein>
    <submittedName>
        <fullName evidence="2">PD-(D/E)XK nuclease superfamily protein</fullName>
    </submittedName>
</protein>
<comment type="caution">
    <text evidence="2">The sequence shown here is derived from an EMBL/GenBank/DDBJ whole genome shotgun (WGS) entry which is preliminary data.</text>
</comment>
<dbReference type="InterPro" id="IPR011604">
    <property type="entry name" value="PDDEXK-like_dom_sf"/>
</dbReference>
<dbReference type="Proteomes" id="UP001166004">
    <property type="component" value="Unassembled WGS sequence"/>
</dbReference>
<dbReference type="Pfam" id="PF12705">
    <property type="entry name" value="PDDEXK_1"/>
    <property type="match status" value="1"/>
</dbReference>
<gene>
    <name evidence="2" type="ORF">VP91_00006180</name>
</gene>
<evidence type="ECO:0000259" key="1">
    <source>
        <dbReference type="Pfam" id="PF12705"/>
    </source>
</evidence>
<keyword evidence="3" id="KW-1185">Reference proteome</keyword>
<name>A0ABX1T2L4_PELUQ</name>
<reference evidence="2 3" key="1">
    <citation type="submission" date="2019-07" db="EMBL/GenBank/DDBJ databases">
        <title>SAR11 Genome Evolution.</title>
        <authorList>
            <person name="Giovannoni S."/>
        </authorList>
    </citation>
    <scope>NUCLEOTIDE SEQUENCE [LARGE SCALE GENOMIC DNA]</scope>
    <source>
        <strain evidence="2 3">HTCC9565</strain>
    </source>
</reference>